<dbReference type="Proteomes" id="UP001064048">
    <property type="component" value="Chromosome 16"/>
</dbReference>
<gene>
    <name evidence="1" type="ORF">MSG28_009846</name>
</gene>
<comment type="caution">
    <text evidence="1">The sequence shown here is derived from an EMBL/GenBank/DDBJ whole genome shotgun (WGS) entry which is preliminary data.</text>
</comment>
<evidence type="ECO:0000313" key="1">
    <source>
        <dbReference type="EMBL" id="KAI8421926.1"/>
    </source>
</evidence>
<evidence type="ECO:0000313" key="2">
    <source>
        <dbReference type="Proteomes" id="UP001064048"/>
    </source>
</evidence>
<name>A0ACC0JCQ8_CHOFU</name>
<accession>A0ACC0JCQ8</accession>
<sequence length="95" mass="11218">MGKLHRESQKTEVKMRIRTFCKFIEVNELEPIVLQNSTVVIDGMNFFCRCFVESQLPSQFGCESHRFANYLRKYLAMFKKANIKCYFVFKADTST</sequence>
<reference evidence="1 2" key="1">
    <citation type="journal article" date="2022" name="Genome Biol. Evol.">
        <title>The Spruce Budworm Genome: Reconstructing the Evolutionary History of Antifreeze Proteins.</title>
        <authorList>
            <person name="Beliveau C."/>
            <person name="Gagne P."/>
            <person name="Picq S."/>
            <person name="Vernygora O."/>
            <person name="Keeling C.I."/>
            <person name="Pinkney K."/>
            <person name="Doucet D."/>
            <person name="Wen F."/>
            <person name="Johnston J.S."/>
            <person name="Maaroufi H."/>
            <person name="Boyle B."/>
            <person name="Laroche J."/>
            <person name="Dewar K."/>
            <person name="Juretic N."/>
            <person name="Blackburn G."/>
            <person name="Nisole A."/>
            <person name="Brunet B."/>
            <person name="Brandao M."/>
            <person name="Lumley L."/>
            <person name="Duan J."/>
            <person name="Quan G."/>
            <person name="Lucarotti C.J."/>
            <person name="Roe A.D."/>
            <person name="Sperling F.A.H."/>
            <person name="Levesque R.C."/>
            <person name="Cusson M."/>
        </authorList>
    </citation>
    <scope>NUCLEOTIDE SEQUENCE [LARGE SCALE GENOMIC DNA]</scope>
    <source>
        <strain evidence="1">Glfc:IPQL:Cfum</strain>
    </source>
</reference>
<dbReference type="EMBL" id="CM046116">
    <property type="protein sequence ID" value="KAI8421926.1"/>
    <property type="molecule type" value="Genomic_DNA"/>
</dbReference>
<organism evidence="1 2">
    <name type="scientific">Choristoneura fumiferana</name>
    <name type="common">Spruce budworm moth</name>
    <name type="synonym">Archips fumiferana</name>
    <dbReference type="NCBI Taxonomy" id="7141"/>
    <lineage>
        <taxon>Eukaryota</taxon>
        <taxon>Metazoa</taxon>
        <taxon>Ecdysozoa</taxon>
        <taxon>Arthropoda</taxon>
        <taxon>Hexapoda</taxon>
        <taxon>Insecta</taxon>
        <taxon>Pterygota</taxon>
        <taxon>Neoptera</taxon>
        <taxon>Endopterygota</taxon>
        <taxon>Lepidoptera</taxon>
        <taxon>Glossata</taxon>
        <taxon>Ditrysia</taxon>
        <taxon>Tortricoidea</taxon>
        <taxon>Tortricidae</taxon>
        <taxon>Tortricinae</taxon>
        <taxon>Choristoneura</taxon>
    </lineage>
</organism>
<keyword evidence="2" id="KW-1185">Reference proteome</keyword>
<protein>
    <submittedName>
        <fullName evidence="1">Uncharacterized protein</fullName>
    </submittedName>
</protein>
<proteinExistence type="predicted"/>